<dbReference type="Proteomes" id="UP000186601">
    <property type="component" value="Unassembled WGS sequence"/>
</dbReference>
<dbReference type="GO" id="GO:0070773">
    <property type="term" value="F:protein-N-terminal glutamine amidohydrolase activity"/>
    <property type="evidence" value="ECO:0007669"/>
    <property type="project" value="InterPro"/>
</dbReference>
<name>A0A2R6QEL5_9APHY</name>
<dbReference type="InterPro" id="IPR039703">
    <property type="entry name" value="Nta1"/>
</dbReference>
<evidence type="ECO:0000313" key="3">
    <source>
        <dbReference type="Proteomes" id="UP000186601"/>
    </source>
</evidence>
<keyword evidence="3" id="KW-1185">Reference proteome</keyword>
<dbReference type="STRING" id="98765.A0A2R6QEL5"/>
<dbReference type="PANTHER" id="PTHR11750">
    <property type="entry name" value="PROTEIN N-TERMINAL AMIDASE"/>
    <property type="match status" value="1"/>
</dbReference>
<protein>
    <submittedName>
        <fullName evidence="2">Uncharacterized protein</fullName>
    </submittedName>
</protein>
<proteinExistence type="predicted"/>
<reference evidence="2 3" key="1">
    <citation type="submission" date="2018-02" db="EMBL/GenBank/DDBJ databases">
        <title>Genome sequence of the basidiomycete white-rot fungus Phlebia centrifuga.</title>
        <authorList>
            <person name="Granchi Z."/>
            <person name="Peng M."/>
            <person name="de Vries R.P."/>
            <person name="Hilden K."/>
            <person name="Makela M.R."/>
            <person name="Grigoriev I."/>
            <person name="Riley R."/>
        </authorList>
    </citation>
    <scope>NUCLEOTIDE SEQUENCE [LARGE SCALE GENOMIC DNA]</scope>
    <source>
        <strain evidence="2 3">FBCC195</strain>
    </source>
</reference>
<dbReference type="OrthoDB" id="201515at2759"/>
<evidence type="ECO:0000313" key="2">
    <source>
        <dbReference type="EMBL" id="PSS06577.1"/>
    </source>
</evidence>
<sequence>MGICMDLNTQPPALWTLEDGPYEIAQHCLEKKANVLLLLNAWLDSKEEREEPKDWRTLNFWAARLRPLWARTEELEDEDSDSDKEEGLEHSASQQNHPGQETIVIVCNRSGVENGQTFAGTSAVFSMRRGSGRPRLLHSMDRKSEGVEIWTV</sequence>
<feature type="compositionally biased region" description="Acidic residues" evidence="1">
    <location>
        <begin position="74"/>
        <end position="86"/>
    </location>
</feature>
<evidence type="ECO:0000256" key="1">
    <source>
        <dbReference type="SAM" id="MobiDB-lite"/>
    </source>
</evidence>
<dbReference type="AlphaFoldDB" id="A0A2R6QEL5"/>
<dbReference type="InterPro" id="IPR036526">
    <property type="entry name" value="C-N_Hydrolase_sf"/>
</dbReference>
<feature type="region of interest" description="Disordered" evidence="1">
    <location>
        <begin position="74"/>
        <end position="100"/>
    </location>
</feature>
<dbReference type="GO" id="GO:0030163">
    <property type="term" value="P:protein catabolic process"/>
    <property type="evidence" value="ECO:0007669"/>
    <property type="project" value="TreeGrafter"/>
</dbReference>
<organism evidence="2 3">
    <name type="scientific">Hermanssonia centrifuga</name>
    <dbReference type="NCBI Taxonomy" id="98765"/>
    <lineage>
        <taxon>Eukaryota</taxon>
        <taxon>Fungi</taxon>
        <taxon>Dikarya</taxon>
        <taxon>Basidiomycota</taxon>
        <taxon>Agaricomycotina</taxon>
        <taxon>Agaricomycetes</taxon>
        <taxon>Polyporales</taxon>
        <taxon>Meruliaceae</taxon>
        <taxon>Hermanssonia</taxon>
    </lineage>
</organism>
<gene>
    <name evidence="2" type="ORF">PHLCEN_2v3635</name>
</gene>
<dbReference type="PANTHER" id="PTHR11750:SF26">
    <property type="entry name" value="PROTEIN N-TERMINAL AMIDASE"/>
    <property type="match status" value="1"/>
</dbReference>
<dbReference type="EMBL" id="MLYV02000360">
    <property type="protein sequence ID" value="PSS06577.1"/>
    <property type="molecule type" value="Genomic_DNA"/>
</dbReference>
<dbReference type="Gene3D" id="3.60.110.10">
    <property type="entry name" value="Carbon-nitrogen hydrolase"/>
    <property type="match status" value="1"/>
</dbReference>
<dbReference type="GO" id="GO:0008418">
    <property type="term" value="F:protein-N-terminal asparagine amidohydrolase activity"/>
    <property type="evidence" value="ECO:0007669"/>
    <property type="project" value="InterPro"/>
</dbReference>
<comment type="caution">
    <text evidence="2">The sequence shown here is derived from an EMBL/GenBank/DDBJ whole genome shotgun (WGS) entry which is preliminary data.</text>
</comment>
<accession>A0A2R6QEL5</accession>